<organism evidence="3 4">
    <name type="scientific">Bradyrhizobium valentinum</name>
    <dbReference type="NCBI Taxonomy" id="1518501"/>
    <lineage>
        <taxon>Bacteria</taxon>
        <taxon>Pseudomonadati</taxon>
        <taxon>Pseudomonadota</taxon>
        <taxon>Alphaproteobacteria</taxon>
        <taxon>Hyphomicrobiales</taxon>
        <taxon>Nitrobacteraceae</taxon>
        <taxon>Bradyrhizobium</taxon>
    </lineage>
</organism>
<dbReference type="Gene3D" id="3.30.160.140">
    <property type="entry name" value="Shew3726-like"/>
    <property type="match status" value="1"/>
</dbReference>
<feature type="region of interest" description="Disordered" evidence="1">
    <location>
        <begin position="448"/>
        <end position="468"/>
    </location>
</feature>
<reference evidence="3 4" key="1">
    <citation type="submission" date="2014-03" db="EMBL/GenBank/DDBJ databases">
        <title>Bradyrhizobium valentinum sp. nov., isolated from effective nodules of Lupinus mariae-josephae, a lupine endemic of basic-lime soils in Eastern Spain.</title>
        <authorList>
            <person name="Duran D."/>
            <person name="Rey L."/>
            <person name="Navarro A."/>
            <person name="Busquets A."/>
            <person name="Imperial J."/>
            <person name="Ruiz-Argueso T."/>
        </authorList>
    </citation>
    <scope>NUCLEOTIDE SEQUENCE [LARGE SCALE GENOMIC DNA]</scope>
    <source>
        <strain evidence="3 4">LmjM3</strain>
    </source>
</reference>
<gene>
    <name evidence="3" type="ORF">CP49_25640</name>
</gene>
<dbReference type="SUPFAM" id="SSF160272">
    <property type="entry name" value="Shew3726-like"/>
    <property type="match status" value="1"/>
</dbReference>
<accession>A0A0R3LM01</accession>
<feature type="domain" description="Nucleotidyltransferase-like" evidence="2">
    <location>
        <begin position="108"/>
        <end position="313"/>
    </location>
</feature>
<name>A0A0R3LM01_9BRAD</name>
<evidence type="ECO:0000259" key="2">
    <source>
        <dbReference type="Pfam" id="PF12281"/>
    </source>
</evidence>
<comment type="caution">
    <text evidence="3">The sequence shown here is derived from an EMBL/GenBank/DDBJ whole genome shotgun (WGS) entry which is preliminary data.</text>
</comment>
<dbReference type="Pfam" id="PF12281">
    <property type="entry name" value="NTP_transf_8"/>
    <property type="match status" value="1"/>
</dbReference>
<evidence type="ECO:0000256" key="1">
    <source>
        <dbReference type="SAM" id="MobiDB-lite"/>
    </source>
</evidence>
<dbReference type="InterPro" id="IPR036692">
    <property type="entry name" value="Shew3726-like_sf"/>
</dbReference>
<dbReference type="EMBL" id="LLXX01000046">
    <property type="protein sequence ID" value="KRR10931.1"/>
    <property type="molecule type" value="Genomic_DNA"/>
</dbReference>
<keyword evidence="4" id="KW-1185">Reference proteome</keyword>
<dbReference type="OrthoDB" id="5469612at2"/>
<dbReference type="InterPro" id="IPR058575">
    <property type="entry name" value="NTP_transf_8_dom"/>
</dbReference>
<evidence type="ECO:0000313" key="4">
    <source>
        <dbReference type="Proteomes" id="UP000051913"/>
    </source>
</evidence>
<protein>
    <recommendedName>
        <fullName evidence="2">Nucleotidyltransferase-like domain-containing protein</fullName>
    </recommendedName>
</protein>
<dbReference type="InterPro" id="IPR009962">
    <property type="entry name" value="DUF1488"/>
</dbReference>
<sequence length="468" mass="51933">MEMVMAAPPLVAQTTYAELVERCAAAAFNDAFAEEGSFTAKTIKGRRYWYFQTGTGEARTQRYVGAETPELLAQIEHHQTIRSDERQRRTLVSTLLRSYNLPGPIPRIGDIIAGLANAGVFRLRGVLVGTVAYQTYSAMLGIRLTASLLQTADVDIAQAKDISVAVEDSIPPIIDILRNVDKSFRDVPNASDSRRPTSYIDNEGIRVDFLTPTRGVNSDKPQALPSLKTNAQPLPFLDYLIYQPEPAVILHNAGIYVQVPAPARYAVHKLIVSRRRPEGFAKRDKDIQQAETLLEVLAEKRPHELELAWQDAFDRGPKWRSLLIEGLSQLGSSGRDLTLRTIGVLRATIPGLDLSFNNPPVRYDFSRDIVMFEGNGMGNVVHCAISREALDDHFGTDGQDQKGRIESVLKNRSKIELMARTKYLSWPVEEPGAVLIKTADIPKLLKETSTAKLSTPASRSTSKARTKR</sequence>
<proteinExistence type="predicted"/>
<dbReference type="Pfam" id="PF07369">
    <property type="entry name" value="DUF1488"/>
    <property type="match status" value="1"/>
</dbReference>
<feature type="compositionally biased region" description="Polar residues" evidence="1">
    <location>
        <begin position="448"/>
        <end position="461"/>
    </location>
</feature>
<dbReference type="AlphaFoldDB" id="A0A0R3LM01"/>
<dbReference type="Proteomes" id="UP000051913">
    <property type="component" value="Unassembled WGS sequence"/>
</dbReference>
<dbReference type="RefSeq" id="WP_057849759.1">
    <property type="nucleotide sequence ID" value="NZ_LLXX01000046.1"/>
</dbReference>
<evidence type="ECO:0000313" key="3">
    <source>
        <dbReference type="EMBL" id="KRR10931.1"/>
    </source>
</evidence>